<dbReference type="AlphaFoldDB" id="A0A1I2IVR7"/>
<dbReference type="Proteomes" id="UP000183410">
    <property type="component" value="Unassembled WGS sequence"/>
</dbReference>
<dbReference type="RefSeq" id="WP_046234606.1">
    <property type="nucleotide sequence ID" value="NZ_FONN01000042.1"/>
</dbReference>
<protein>
    <submittedName>
        <fullName evidence="1">Uncharacterized protein</fullName>
    </submittedName>
</protein>
<organism evidence="1 2">
    <name type="scientific">Paenibacillus algorifonticola</name>
    <dbReference type="NCBI Taxonomy" id="684063"/>
    <lineage>
        <taxon>Bacteria</taxon>
        <taxon>Bacillati</taxon>
        <taxon>Bacillota</taxon>
        <taxon>Bacilli</taxon>
        <taxon>Bacillales</taxon>
        <taxon>Paenibacillaceae</taxon>
        <taxon>Paenibacillus</taxon>
    </lineage>
</organism>
<name>A0A1I2IVR7_9BACL</name>
<sequence>MLHAGRTFSSSAAERLQKKAAALLWLAAAEVDKSSLPGGDFSAWAASFFKYKNVLYVFLANTLEWRVNGLTRQQAAERFTHFHFLTEL</sequence>
<proteinExistence type="predicted"/>
<reference evidence="2" key="1">
    <citation type="submission" date="2016-10" db="EMBL/GenBank/DDBJ databases">
        <authorList>
            <person name="Varghese N."/>
            <person name="Submissions S."/>
        </authorList>
    </citation>
    <scope>NUCLEOTIDE SEQUENCE [LARGE SCALE GENOMIC DNA]</scope>
    <source>
        <strain evidence="2">CGMCC 1.10223</strain>
    </source>
</reference>
<evidence type="ECO:0000313" key="1">
    <source>
        <dbReference type="EMBL" id="SFF45830.1"/>
    </source>
</evidence>
<evidence type="ECO:0000313" key="2">
    <source>
        <dbReference type="Proteomes" id="UP000183410"/>
    </source>
</evidence>
<dbReference type="EMBL" id="FONN01000042">
    <property type="protein sequence ID" value="SFF45830.1"/>
    <property type="molecule type" value="Genomic_DNA"/>
</dbReference>
<keyword evidence="2" id="KW-1185">Reference proteome</keyword>
<gene>
    <name evidence="1" type="ORF">SAMN04487969_14226</name>
</gene>
<accession>A0A1I2IVR7</accession>